<feature type="domain" description="Alanine racemase C-terminal" evidence="9">
    <location>
        <begin position="260"/>
        <end position="401"/>
    </location>
</feature>
<evidence type="ECO:0000313" key="11">
    <source>
        <dbReference type="Proteomes" id="UP000562395"/>
    </source>
</evidence>
<comment type="caution">
    <text evidence="10">The sequence shown here is derived from an EMBL/GenBank/DDBJ whole genome shotgun (WGS) entry which is preliminary data.</text>
</comment>
<name>A0A7W5ZYK1_9SPHN</name>
<dbReference type="Gene3D" id="2.40.37.10">
    <property type="entry name" value="Lyase, Ornithine Decarboxylase, Chain A, domain 1"/>
    <property type="match status" value="1"/>
</dbReference>
<keyword evidence="5 7" id="KW-0663">Pyridoxal phosphate</keyword>
<comment type="cofactor">
    <cofactor evidence="2 7">
        <name>pyridoxal 5'-phosphate</name>
        <dbReference type="ChEBI" id="CHEBI:597326"/>
    </cofactor>
</comment>
<evidence type="ECO:0000256" key="6">
    <source>
        <dbReference type="ARBA" id="ARBA00023235"/>
    </source>
</evidence>
<evidence type="ECO:0000256" key="5">
    <source>
        <dbReference type="ARBA" id="ARBA00022898"/>
    </source>
</evidence>
<dbReference type="EC" id="5.1.1.1" evidence="4"/>
<feature type="binding site" evidence="8">
    <location>
        <position position="341"/>
    </location>
    <ligand>
        <name>substrate</name>
    </ligand>
</feature>
<proteinExistence type="inferred from homology"/>
<dbReference type="SUPFAM" id="SSF51419">
    <property type="entry name" value="PLP-binding barrel"/>
    <property type="match status" value="1"/>
</dbReference>
<dbReference type="PANTHER" id="PTHR30511">
    <property type="entry name" value="ALANINE RACEMASE"/>
    <property type="match status" value="1"/>
</dbReference>
<dbReference type="NCBIfam" id="TIGR00492">
    <property type="entry name" value="alr"/>
    <property type="match status" value="1"/>
</dbReference>
<feature type="modified residue" description="N6-(pyridoxal phosphate)lysine" evidence="7">
    <location>
        <position position="53"/>
    </location>
</feature>
<sequence>MAAPILSSTNYGLTPAKAARGNGWIEVDAAAFEANIDAVRADIGTARLAAVMKADAYGNGIALLIPSIIAKRVTDVAITSNEEARVARALGYRGRLLRIRTATSEEMEDGFRFGVEETVGNPEVAARLEQMWRKRSPKRRLPVHLALNAGGMSRNGVELSTPYGKAEARALLGHPSLHIVGAMTHYPSEEEGDILGQLARYHEDLAWLQGEGLTTAGLVRHTANTFATVKHPATRLDMVRVGGAIYGDPGSVKTERFVQTMSIKSRVAAVNHYPAGQTVAYDRTYRLERESWLANIPLGYSDGYRRGFSHANRPEFAAEGRNRSEVLIGAARFPIVGRVTMNTLMVDVTGMQDKVRLDDEVVLFGAQGAARIAQAEFEANGSAYAPEMLAVLGATLPRVLKERAR</sequence>
<evidence type="ECO:0000256" key="4">
    <source>
        <dbReference type="ARBA" id="ARBA00013089"/>
    </source>
</evidence>
<dbReference type="EMBL" id="JACICY010000008">
    <property type="protein sequence ID" value="MBB3861881.1"/>
    <property type="molecule type" value="Genomic_DNA"/>
</dbReference>
<dbReference type="RefSeq" id="WP_183614382.1">
    <property type="nucleotide sequence ID" value="NZ_JACICY010000008.1"/>
</dbReference>
<feature type="binding site" evidence="8">
    <location>
        <position position="154"/>
    </location>
    <ligand>
        <name>substrate</name>
    </ligand>
</feature>
<evidence type="ECO:0000256" key="8">
    <source>
        <dbReference type="PIRSR" id="PIRSR600821-52"/>
    </source>
</evidence>
<dbReference type="Gene3D" id="3.20.20.10">
    <property type="entry name" value="Alanine racemase"/>
    <property type="match status" value="1"/>
</dbReference>
<gene>
    <name evidence="10" type="ORF">GGQ88_003171</name>
</gene>
<evidence type="ECO:0000256" key="7">
    <source>
        <dbReference type="PIRSR" id="PIRSR600821-50"/>
    </source>
</evidence>
<dbReference type="GO" id="GO:0030170">
    <property type="term" value="F:pyridoxal phosphate binding"/>
    <property type="evidence" value="ECO:0007669"/>
    <property type="project" value="TreeGrafter"/>
</dbReference>
<dbReference type="SMART" id="SM01005">
    <property type="entry name" value="Ala_racemase_C"/>
    <property type="match status" value="1"/>
</dbReference>
<comment type="similarity">
    <text evidence="3">Belongs to the alanine racemase family.</text>
</comment>
<reference evidence="10 11" key="1">
    <citation type="submission" date="2020-08" db="EMBL/GenBank/DDBJ databases">
        <title>Genomic Encyclopedia of Type Strains, Phase IV (KMG-IV): sequencing the most valuable type-strain genomes for metagenomic binning, comparative biology and taxonomic classification.</title>
        <authorList>
            <person name="Goeker M."/>
        </authorList>
    </citation>
    <scope>NUCLEOTIDE SEQUENCE [LARGE SCALE GENOMIC DNA]</scope>
    <source>
        <strain evidence="10 11">DSM 14552</strain>
    </source>
</reference>
<comment type="catalytic activity">
    <reaction evidence="1">
        <text>L-alanine = D-alanine</text>
        <dbReference type="Rhea" id="RHEA:20249"/>
        <dbReference type="ChEBI" id="CHEBI:57416"/>
        <dbReference type="ChEBI" id="CHEBI:57972"/>
        <dbReference type="EC" id="5.1.1.1"/>
    </reaction>
</comment>
<dbReference type="GO" id="GO:0030632">
    <property type="term" value="P:D-alanine biosynthetic process"/>
    <property type="evidence" value="ECO:0007669"/>
    <property type="project" value="TreeGrafter"/>
</dbReference>
<keyword evidence="6 10" id="KW-0413">Isomerase</keyword>
<dbReference type="GO" id="GO:0005829">
    <property type="term" value="C:cytosol"/>
    <property type="evidence" value="ECO:0007669"/>
    <property type="project" value="TreeGrafter"/>
</dbReference>
<dbReference type="Pfam" id="PF01168">
    <property type="entry name" value="Ala_racemase_N"/>
    <property type="match status" value="1"/>
</dbReference>
<protein>
    <recommendedName>
        <fullName evidence="4">alanine racemase</fullName>
        <ecNumber evidence="4">5.1.1.1</ecNumber>
    </recommendedName>
</protein>
<evidence type="ECO:0000313" key="10">
    <source>
        <dbReference type="EMBL" id="MBB3861881.1"/>
    </source>
</evidence>
<evidence type="ECO:0000256" key="2">
    <source>
        <dbReference type="ARBA" id="ARBA00001933"/>
    </source>
</evidence>
<dbReference type="Proteomes" id="UP000562395">
    <property type="component" value="Unassembled WGS sequence"/>
</dbReference>
<dbReference type="InterPro" id="IPR011079">
    <property type="entry name" value="Ala_racemase_C"/>
</dbReference>
<dbReference type="PANTHER" id="PTHR30511:SF0">
    <property type="entry name" value="ALANINE RACEMASE, CATABOLIC-RELATED"/>
    <property type="match status" value="1"/>
</dbReference>
<evidence type="ECO:0000256" key="1">
    <source>
        <dbReference type="ARBA" id="ARBA00000316"/>
    </source>
</evidence>
<dbReference type="InterPro" id="IPR000821">
    <property type="entry name" value="Ala_racemase"/>
</dbReference>
<dbReference type="InterPro" id="IPR029066">
    <property type="entry name" value="PLP-binding_barrel"/>
</dbReference>
<accession>A0A7W5ZYK1</accession>
<evidence type="ECO:0000256" key="3">
    <source>
        <dbReference type="ARBA" id="ARBA00007880"/>
    </source>
</evidence>
<dbReference type="InterPro" id="IPR009006">
    <property type="entry name" value="Ala_racemase/Decarboxylase_C"/>
</dbReference>
<keyword evidence="11" id="KW-1185">Reference proteome</keyword>
<dbReference type="PRINTS" id="PR00992">
    <property type="entry name" value="ALARACEMASE"/>
</dbReference>
<dbReference type="InterPro" id="IPR020622">
    <property type="entry name" value="Ala_racemase_pyridoxalP-BS"/>
</dbReference>
<dbReference type="AlphaFoldDB" id="A0A7W5ZYK1"/>
<dbReference type="PROSITE" id="PS00395">
    <property type="entry name" value="ALANINE_RACEMASE"/>
    <property type="match status" value="1"/>
</dbReference>
<dbReference type="SUPFAM" id="SSF50621">
    <property type="entry name" value="Alanine racemase C-terminal domain-like"/>
    <property type="match status" value="1"/>
</dbReference>
<dbReference type="GO" id="GO:0008784">
    <property type="term" value="F:alanine racemase activity"/>
    <property type="evidence" value="ECO:0007669"/>
    <property type="project" value="UniProtKB-EC"/>
</dbReference>
<evidence type="ECO:0000259" key="9">
    <source>
        <dbReference type="SMART" id="SM01005"/>
    </source>
</evidence>
<dbReference type="Pfam" id="PF00842">
    <property type="entry name" value="Ala_racemase_C"/>
    <property type="match status" value="1"/>
</dbReference>
<organism evidence="10 11">
    <name type="scientific">Novosphingobium hassiacum</name>
    <dbReference type="NCBI Taxonomy" id="173676"/>
    <lineage>
        <taxon>Bacteria</taxon>
        <taxon>Pseudomonadati</taxon>
        <taxon>Pseudomonadota</taxon>
        <taxon>Alphaproteobacteria</taxon>
        <taxon>Sphingomonadales</taxon>
        <taxon>Sphingomonadaceae</taxon>
        <taxon>Novosphingobium</taxon>
    </lineage>
</organism>
<dbReference type="InterPro" id="IPR001608">
    <property type="entry name" value="Ala_racemase_N"/>
</dbReference>